<keyword evidence="7" id="KW-1185">Reference proteome</keyword>
<organism evidence="6 7">
    <name type="scientific">Somion occarium</name>
    <dbReference type="NCBI Taxonomy" id="3059160"/>
    <lineage>
        <taxon>Eukaryota</taxon>
        <taxon>Fungi</taxon>
        <taxon>Dikarya</taxon>
        <taxon>Basidiomycota</taxon>
        <taxon>Agaricomycotina</taxon>
        <taxon>Agaricomycetes</taxon>
        <taxon>Polyporales</taxon>
        <taxon>Cerrenaceae</taxon>
        <taxon>Somion</taxon>
    </lineage>
</organism>
<comment type="similarity">
    <text evidence="1">Belongs to the COQ10 family.</text>
</comment>
<sequence>MTAILARPILNVAVSRPPPATRNLFTLPDLSSLSPFSDPGRKPDEPQTYHERKILPYQLSELYNVVADVASYPRFVPFCTDARILNKSTPITPRLGGPSSPQTLARVMEAELTVGFLSFRESYISKVTCKPNESVEAVASSSTPLFNSLTTTWRFQPASARSSHPSASSPPQRGSSHPHSHTGLPGASSLSSDPDRGPTLVTLDLTYAFANPVHAAVSAAFFGQVSKMMVNAFEERCLEVYGPGRK</sequence>
<dbReference type="Gene3D" id="3.30.530.20">
    <property type="match status" value="1"/>
</dbReference>
<dbReference type="InterPro" id="IPR023393">
    <property type="entry name" value="START-like_dom_sf"/>
</dbReference>
<protein>
    <recommendedName>
        <fullName evidence="5">Coenzyme Q-binding protein COQ10 START domain-containing protein</fullName>
    </recommendedName>
</protein>
<comment type="function">
    <text evidence="3">Required for the function of coenzyme Q in the respiratory chain. May serve as a chaperone or may be involved in the transport of Q6 from its site of synthesis to the catalytic sites of the respiratory complexes.</text>
</comment>
<evidence type="ECO:0000313" key="7">
    <source>
        <dbReference type="Proteomes" id="UP001497453"/>
    </source>
</evidence>
<dbReference type="InterPro" id="IPR005031">
    <property type="entry name" value="COQ10_START"/>
</dbReference>
<evidence type="ECO:0000313" key="6">
    <source>
        <dbReference type="EMBL" id="CAL1700161.1"/>
    </source>
</evidence>
<dbReference type="PANTHER" id="PTHR12901">
    <property type="entry name" value="SPERM PROTEIN HOMOLOG"/>
    <property type="match status" value="1"/>
</dbReference>
<comment type="subunit">
    <text evidence="2">Interacts with coenzyme Q.</text>
</comment>
<reference evidence="7" key="1">
    <citation type="submission" date="2024-04" db="EMBL/GenBank/DDBJ databases">
        <authorList>
            <person name="Shaw F."/>
            <person name="Minotto A."/>
        </authorList>
    </citation>
    <scope>NUCLEOTIDE SEQUENCE [LARGE SCALE GENOMIC DNA]</scope>
</reference>
<dbReference type="EMBL" id="OZ037945">
    <property type="protein sequence ID" value="CAL1700161.1"/>
    <property type="molecule type" value="Genomic_DNA"/>
</dbReference>
<dbReference type="CDD" id="cd07813">
    <property type="entry name" value="COQ10p_like"/>
    <property type="match status" value="1"/>
</dbReference>
<evidence type="ECO:0000256" key="2">
    <source>
        <dbReference type="ARBA" id="ARBA00011814"/>
    </source>
</evidence>
<name>A0ABP1CWV1_9APHY</name>
<evidence type="ECO:0000259" key="5">
    <source>
        <dbReference type="Pfam" id="PF03364"/>
    </source>
</evidence>
<dbReference type="SUPFAM" id="SSF55961">
    <property type="entry name" value="Bet v1-like"/>
    <property type="match status" value="2"/>
</dbReference>
<dbReference type="Proteomes" id="UP001497453">
    <property type="component" value="Chromosome 2"/>
</dbReference>
<dbReference type="PANTHER" id="PTHR12901:SF10">
    <property type="entry name" value="COENZYME Q-BINDING PROTEIN COQ10, MITOCHONDRIAL"/>
    <property type="match status" value="1"/>
</dbReference>
<evidence type="ECO:0000256" key="4">
    <source>
        <dbReference type="SAM" id="MobiDB-lite"/>
    </source>
</evidence>
<evidence type="ECO:0000256" key="3">
    <source>
        <dbReference type="ARBA" id="ARBA00024947"/>
    </source>
</evidence>
<feature type="domain" description="Coenzyme Q-binding protein COQ10 START" evidence="5">
    <location>
        <begin position="55"/>
        <end position="234"/>
    </location>
</feature>
<gene>
    <name evidence="6" type="ORF">GFSPODELE1_LOCUS3020</name>
</gene>
<accession>A0ABP1CWV1</accession>
<dbReference type="Pfam" id="PF03364">
    <property type="entry name" value="Polyketide_cyc"/>
    <property type="match status" value="1"/>
</dbReference>
<feature type="region of interest" description="Disordered" evidence="4">
    <location>
        <begin position="157"/>
        <end position="195"/>
    </location>
</feature>
<dbReference type="InterPro" id="IPR044996">
    <property type="entry name" value="COQ10-like"/>
</dbReference>
<evidence type="ECO:0000256" key="1">
    <source>
        <dbReference type="ARBA" id="ARBA00006885"/>
    </source>
</evidence>
<proteinExistence type="inferred from homology"/>
<feature type="compositionally biased region" description="Low complexity" evidence="4">
    <location>
        <begin position="157"/>
        <end position="171"/>
    </location>
</feature>